<sequence length="164" mass="16946">MASPSPMTIMLAMALTGAPASAAHAMGQPPPAAAAKAVATGAVPAQVCVTPSATDLRALQEDRQRAVIVLNAFEPPQPRTGRLIASLLAGSPQTPREITRFAVHPLQAFTAAQPQRSQRFLVSLAGYAHQLQAGRPVCLQIGFDAGSHPAEGGRAEVSIELSPV</sequence>
<feature type="chain" id="PRO_5011460637" evidence="1">
    <location>
        <begin position="26"/>
        <end position="164"/>
    </location>
</feature>
<keyword evidence="3" id="KW-1185">Reference proteome</keyword>
<protein>
    <submittedName>
        <fullName evidence="2">Uncharacterized protein</fullName>
    </submittedName>
</protein>
<gene>
    <name evidence="2" type="ORF">SAMN05192589_106158</name>
</gene>
<evidence type="ECO:0000256" key="1">
    <source>
        <dbReference type="SAM" id="SignalP"/>
    </source>
</evidence>
<dbReference type="STRING" id="187868.SAMN05192589_106158"/>
<feature type="signal peptide" evidence="1">
    <location>
        <begin position="1"/>
        <end position="25"/>
    </location>
</feature>
<reference evidence="2 3" key="1">
    <citation type="submission" date="2016-10" db="EMBL/GenBank/DDBJ databases">
        <authorList>
            <person name="de Groot N.N."/>
        </authorList>
    </citation>
    <scope>NUCLEOTIDE SEQUENCE [LARGE SCALE GENOMIC DNA]</scope>
    <source>
        <strain evidence="2 3">DSM 16619</strain>
    </source>
</reference>
<dbReference type="OrthoDB" id="9181973at2"/>
<accession>A0A1G6USD1</accession>
<organism evidence="2 3">
    <name type="scientific">Paracidovorax valerianellae</name>
    <dbReference type="NCBI Taxonomy" id="187868"/>
    <lineage>
        <taxon>Bacteria</taxon>
        <taxon>Pseudomonadati</taxon>
        <taxon>Pseudomonadota</taxon>
        <taxon>Betaproteobacteria</taxon>
        <taxon>Burkholderiales</taxon>
        <taxon>Comamonadaceae</taxon>
        <taxon>Paracidovorax</taxon>
    </lineage>
</organism>
<dbReference type="Proteomes" id="UP000198781">
    <property type="component" value="Unassembled WGS sequence"/>
</dbReference>
<keyword evidence="1" id="KW-0732">Signal</keyword>
<dbReference type="RefSeq" id="WP_139160381.1">
    <property type="nucleotide sequence ID" value="NZ_FMZC01000006.1"/>
</dbReference>
<dbReference type="AlphaFoldDB" id="A0A1G6USD1"/>
<evidence type="ECO:0000313" key="3">
    <source>
        <dbReference type="Proteomes" id="UP000198781"/>
    </source>
</evidence>
<name>A0A1G6USD1_9BURK</name>
<proteinExistence type="predicted"/>
<dbReference type="EMBL" id="FMZC01000006">
    <property type="protein sequence ID" value="SDD44288.1"/>
    <property type="molecule type" value="Genomic_DNA"/>
</dbReference>
<evidence type="ECO:0000313" key="2">
    <source>
        <dbReference type="EMBL" id="SDD44288.1"/>
    </source>
</evidence>